<feature type="compositionally biased region" description="Polar residues" evidence="1">
    <location>
        <begin position="210"/>
        <end position="232"/>
    </location>
</feature>
<evidence type="ECO:0000313" key="3">
    <source>
        <dbReference type="Proteomes" id="UP001451303"/>
    </source>
</evidence>
<comment type="caution">
    <text evidence="2">The sequence shown here is derived from an EMBL/GenBank/DDBJ whole genome shotgun (WGS) entry which is preliminary data.</text>
</comment>
<gene>
    <name evidence="2" type="ORF">QR685DRAFT_436599</name>
</gene>
<organism evidence="2 3">
    <name type="scientific">Neurospora intermedia</name>
    <dbReference type="NCBI Taxonomy" id="5142"/>
    <lineage>
        <taxon>Eukaryota</taxon>
        <taxon>Fungi</taxon>
        <taxon>Dikarya</taxon>
        <taxon>Ascomycota</taxon>
        <taxon>Pezizomycotina</taxon>
        <taxon>Sordariomycetes</taxon>
        <taxon>Sordariomycetidae</taxon>
        <taxon>Sordariales</taxon>
        <taxon>Sordariaceae</taxon>
        <taxon>Neurospora</taxon>
    </lineage>
</organism>
<protein>
    <submittedName>
        <fullName evidence="2">Uncharacterized protein</fullName>
    </submittedName>
</protein>
<feature type="compositionally biased region" description="Polar residues" evidence="1">
    <location>
        <begin position="20"/>
        <end position="31"/>
    </location>
</feature>
<feature type="region of interest" description="Disordered" evidence="1">
    <location>
        <begin position="283"/>
        <end position="344"/>
    </location>
</feature>
<evidence type="ECO:0000313" key="2">
    <source>
        <dbReference type="EMBL" id="KAL0472826.1"/>
    </source>
</evidence>
<proteinExistence type="predicted"/>
<feature type="region of interest" description="Disordered" evidence="1">
    <location>
        <begin position="1"/>
        <end position="268"/>
    </location>
</feature>
<feature type="compositionally biased region" description="Low complexity" evidence="1">
    <location>
        <begin position="88"/>
        <end position="104"/>
    </location>
</feature>
<dbReference type="EMBL" id="JAVLET010000002">
    <property type="protein sequence ID" value="KAL0472826.1"/>
    <property type="molecule type" value="Genomic_DNA"/>
</dbReference>
<name>A0ABR3DJH4_NEUIN</name>
<reference evidence="2 3" key="1">
    <citation type="submission" date="2023-09" db="EMBL/GenBank/DDBJ databases">
        <title>Multi-omics analysis of a traditional fermented food reveals byproduct-associated fungal strains for waste-to-food upcycling.</title>
        <authorList>
            <consortium name="Lawrence Berkeley National Laboratory"/>
            <person name="Rekdal V.M."/>
            <person name="Villalobos-Escobedo J.M."/>
            <person name="Rodriguez-Valeron N."/>
            <person name="Garcia M.O."/>
            <person name="Vasquez D.P."/>
            <person name="Damayanti I."/>
            <person name="Sorensen P.M."/>
            <person name="Baidoo E.E."/>
            <person name="De Carvalho A.C."/>
            <person name="Riley R."/>
            <person name="Lipzen A."/>
            <person name="He G."/>
            <person name="Yan M."/>
            <person name="Haridas S."/>
            <person name="Daum C."/>
            <person name="Yoshinaga Y."/>
            <person name="Ng V."/>
            <person name="Grigoriev I.V."/>
            <person name="Munk R."/>
            <person name="Nuraida L."/>
            <person name="Wijaya C.H."/>
            <person name="Morales P.-C."/>
            <person name="Keasling J.D."/>
        </authorList>
    </citation>
    <scope>NUCLEOTIDE SEQUENCE [LARGE SCALE GENOMIC DNA]</scope>
    <source>
        <strain evidence="2 3">FGSC 2613</strain>
    </source>
</reference>
<keyword evidence="3" id="KW-1185">Reference proteome</keyword>
<evidence type="ECO:0000256" key="1">
    <source>
        <dbReference type="SAM" id="MobiDB-lite"/>
    </source>
</evidence>
<sequence length="381" mass="42616">MSDHSNNTDEYPASSEGRRPTSSNRANSYSQHRSEDEDQDNAHTPPSPSAFIWGGSRRTISSPTSYPPGPNSDRRGDISSTSAPNRRTGGNSSSATGAYSSSSTLDYNPQMSQHNARQNAPSPLAQDTRMDHPASSSTGPSPLPAENGRASRPYPPEGRQSKRQRRELDDNVGSAELNTETNKSSPDRQQRAKVTTRSVGSFIAFRPINKASNSQPESAPSESYVQAANNRVSKGVRPNKQSSSRGVPGRKTRANKYAHSGRCTSCGRYLPSKDYSPRYCETCRQRDRKRKQAKRDKGVTNTSGQKRKRPKRMLPAQRWQKLTPPTRNRRVRKTRQMEWSSQEGSLQMMERMTLIWMELPRSSRLAYDLGHGLRDEACQWV</sequence>
<dbReference type="Proteomes" id="UP001451303">
    <property type="component" value="Unassembled WGS sequence"/>
</dbReference>
<feature type="compositionally biased region" description="Polar residues" evidence="1">
    <location>
        <begin position="105"/>
        <end position="121"/>
    </location>
</feature>
<accession>A0ABR3DJH4</accession>